<reference evidence="1" key="1">
    <citation type="submission" date="2020-11" db="EMBL/GenBank/DDBJ databases">
        <authorList>
            <person name="Tran Van P."/>
        </authorList>
    </citation>
    <scope>NUCLEOTIDE SEQUENCE</scope>
</reference>
<accession>A0A7R8WGZ9</accession>
<dbReference type="EMBL" id="OB663594">
    <property type="protein sequence ID" value="CAD7231517.1"/>
    <property type="molecule type" value="Genomic_DNA"/>
</dbReference>
<dbReference type="AlphaFoldDB" id="A0A7R8WGZ9"/>
<organism evidence="1">
    <name type="scientific">Cyprideis torosa</name>
    <dbReference type="NCBI Taxonomy" id="163714"/>
    <lineage>
        <taxon>Eukaryota</taxon>
        <taxon>Metazoa</taxon>
        <taxon>Ecdysozoa</taxon>
        <taxon>Arthropoda</taxon>
        <taxon>Crustacea</taxon>
        <taxon>Oligostraca</taxon>
        <taxon>Ostracoda</taxon>
        <taxon>Podocopa</taxon>
        <taxon>Podocopida</taxon>
        <taxon>Cytherocopina</taxon>
        <taxon>Cytheroidea</taxon>
        <taxon>Cytherideidae</taxon>
        <taxon>Cyprideis</taxon>
    </lineage>
</organism>
<name>A0A7R8WGZ9_9CRUS</name>
<evidence type="ECO:0000313" key="1">
    <source>
        <dbReference type="EMBL" id="CAD7231517.1"/>
    </source>
</evidence>
<protein>
    <submittedName>
        <fullName evidence="1">Uncharacterized protein</fullName>
    </submittedName>
</protein>
<proteinExistence type="predicted"/>
<sequence>MSDAFLPWLGFPYPTTARKDTELLSHLPPLQISPFCMACASACGIDAIDVANANIGRSSLIPSKLNPIDNT</sequence>
<gene>
    <name evidence="1" type="ORF">CTOB1V02_LOCUS9364</name>
</gene>